<dbReference type="PANTHER" id="PTHR42908">
    <property type="entry name" value="TRANSLATION ELONGATION FACTOR-RELATED"/>
    <property type="match status" value="1"/>
</dbReference>
<dbReference type="SUPFAM" id="SSF52540">
    <property type="entry name" value="P-loop containing nucleoside triphosphate hydrolases"/>
    <property type="match status" value="1"/>
</dbReference>
<dbReference type="VEuPathDB" id="FungiDB:CAGL0M08294g"/>
<feature type="region of interest" description="Disordered" evidence="3">
    <location>
        <begin position="1"/>
        <end position="50"/>
    </location>
</feature>
<dbReference type="Gene3D" id="3.30.230.10">
    <property type="match status" value="1"/>
</dbReference>
<dbReference type="InterPro" id="IPR014721">
    <property type="entry name" value="Ribsml_uS5_D2-typ_fold_subgr"/>
</dbReference>
<feature type="compositionally biased region" description="Polar residues" evidence="3">
    <location>
        <begin position="29"/>
        <end position="43"/>
    </location>
</feature>
<accession>A0A0W0CKS9</accession>
<dbReference type="SMART" id="SM00889">
    <property type="entry name" value="EFG_IV"/>
    <property type="match status" value="1"/>
</dbReference>
<evidence type="ECO:0000256" key="2">
    <source>
        <dbReference type="ARBA" id="ARBA00023134"/>
    </source>
</evidence>
<dbReference type="GO" id="GO:0000388">
    <property type="term" value="P:spliceosome conformational change to release U4 (or U4atac) and U1 (or U11)"/>
    <property type="evidence" value="ECO:0007669"/>
    <property type="project" value="EnsemblFungi"/>
</dbReference>
<dbReference type="CDD" id="cd04167">
    <property type="entry name" value="Snu114p"/>
    <property type="match status" value="1"/>
</dbReference>
<gene>
    <name evidence="5" type="ORF">AO440_004209</name>
</gene>
<dbReference type="AlphaFoldDB" id="A0A0W0CKS9"/>
<comment type="caution">
    <text evidence="5">The sequence shown here is derived from an EMBL/GenBank/DDBJ whole genome shotgun (WGS) entry which is preliminary data.</text>
</comment>
<dbReference type="Gene3D" id="3.30.70.870">
    <property type="entry name" value="Elongation Factor G (Translational Gtpase), domain 3"/>
    <property type="match status" value="1"/>
</dbReference>
<dbReference type="InterPro" id="IPR000640">
    <property type="entry name" value="EFG_V-like"/>
</dbReference>
<protein>
    <submittedName>
        <fullName evidence="5">Pre-mRNA-splicing factor SNU114</fullName>
    </submittedName>
</protein>
<dbReference type="GO" id="GO:0030623">
    <property type="term" value="F:U5 snRNA binding"/>
    <property type="evidence" value="ECO:0007669"/>
    <property type="project" value="EnsemblFungi"/>
</dbReference>
<dbReference type="SUPFAM" id="SSF54211">
    <property type="entry name" value="Ribosomal protein S5 domain 2-like"/>
    <property type="match status" value="1"/>
</dbReference>
<evidence type="ECO:0000259" key="4">
    <source>
        <dbReference type="PROSITE" id="PS51722"/>
    </source>
</evidence>
<dbReference type="InterPro" id="IPR020568">
    <property type="entry name" value="Ribosomal_Su5_D2-typ_SF"/>
</dbReference>
<dbReference type="GO" id="GO:0005682">
    <property type="term" value="C:U5 snRNP"/>
    <property type="evidence" value="ECO:0007669"/>
    <property type="project" value="EnsemblFungi"/>
</dbReference>
<dbReference type="GO" id="GO:0046540">
    <property type="term" value="C:U4/U6 x U5 tri-snRNP complex"/>
    <property type="evidence" value="ECO:0007669"/>
    <property type="project" value="EnsemblFungi"/>
</dbReference>
<dbReference type="CDD" id="cd04098">
    <property type="entry name" value="eEF2_C_snRNP"/>
    <property type="match status" value="1"/>
</dbReference>
<dbReference type="SUPFAM" id="SSF54980">
    <property type="entry name" value="EF-G C-terminal domain-like"/>
    <property type="match status" value="2"/>
</dbReference>
<dbReference type="FunFam" id="3.30.70.240:FF:000022">
    <property type="entry name" value="U5 snRNP-specific protein"/>
    <property type="match status" value="1"/>
</dbReference>
<dbReference type="CDD" id="cd01683">
    <property type="entry name" value="EF2_IV_snRNP"/>
    <property type="match status" value="1"/>
</dbReference>
<dbReference type="InterPro" id="IPR005517">
    <property type="entry name" value="Transl_elong_EFG/EF2_IV"/>
</dbReference>
<dbReference type="SMART" id="SM00838">
    <property type="entry name" value="EFG_C"/>
    <property type="match status" value="1"/>
</dbReference>
<dbReference type="GO" id="GO:0000974">
    <property type="term" value="C:Prp19 complex"/>
    <property type="evidence" value="ECO:0007669"/>
    <property type="project" value="EnsemblFungi"/>
</dbReference>
<keyword evidence="1" id="KW-0547">Nucleotide-binding</keyword>
<dbReference type="OrthoDB" id="364892at2759"/>
<dbReference type="Gene3D" id="2.40.30.10">
    <property type="entry name" value="Translation factors"/>
    <property type="match status" value="1"/>
</dbReference>
<dbReference type="GO" id="GO:0000244">
    <property type="term" value="P:spliceosomal tri-snRNP complex assembly"/>
    <property type="evidence" value="ECO:0007669"/>
    <property type="project" value="EnsemblFungi"/>
</dbReference>
<dbReference type="EMBL" id="LLZZ01000117">
    <property type="protein sequence ID" value="KTB04156.1"/>
    <property type="molecule type" value="Genomic_DNA"/>
</dbReference>
<dbReference type="GO" id="GO:0071007">
    <property type="term" value="C:U2-type catalytic step 2 spliceosome"/>
    <property type="evidence" value="ECO:0007669"/>
    <property type="project" value="TreeGrafter"/>
</dbReference>
<dbReference type="GO" id="GO:0003924">
    <property type="term" value="F:GTPase activity"/>
    <property type="evidence" value="ECO:0007669"/>
    <property type="project" value="EnsemblFungi"/>
</dbReference>
<evidence type="ECO:0000256" key="3">
    <source>
        <dbReference type="SAM" id="MobiDB-lite"/>
    </source>
</evidence>
<dbReference type="Gene3D" id="3.30.70.240">
    <property type="match status" value="1"/>
</dbReference>
<dbReference type="InterPro" id="IPR044121">
    <property type="entry name" value="Snu114_GTP-bd"/>
</dbReference>
<dbReference type="GO" id="GO:0005525">
    <property type="term" value="F:GTP binding"/>
    <property type="evidence" value="ECO:0007669"/>
    <property type="project" value="UniProtKB-KW"/>
</dbReference>
<keyword evidence="2" id="KW-0342">GTP-binding</keyword>
<reference evidence="5 6" key="1">
    <citation type="submission" date="2015-10" db="EMBL/GenBank/DDBJ databases">
        <title>Draft genomes sequences of Candida glabrata isolates 1A, 1B, 2A, 2B, 3A and 3B.</title>
        <authorList>
            <person name="Haavelsrud O.E."/>
            <person name="Gaustad P."/>
        </authorList>
    </citation>
    <scope>NUCLEOTIDE SEQUENCE [LARGE SCALE GENOMIC DNA]</scope>
    <source>
        <strain evidence="5">910700640</strain>
    </source>
</reference>
<dbReference type="PANTHER" id="PTHR42908:SF6">
    <property type="entry name" value="116 KDA U5 SMALL NUCLEAR RIBONUCLEOPROTEIN COMPONENT"/>
    <property type="match status" value="1"/>
</dbReference>
<dbReference type="VEuPathDB" id="FungiDB:GWK60_M08239"/>
<dbReference type="VEuPathDB" id="FungiDB:B1J91_M08294g"/>
<dbReference type="InterPro" id="IPR027417">
    <property type="entry name" value="P-loop_NTPase"/>
</dbReference>
<dbReference type="PRINTS" id="PR00315">
    <property type="entry name" value="ELONGATNFCT"/>
</dbReference>
<dbReference type="FunFam" id="3.30.70.870:FF:000002">
    <property type="entry name" value="Translation elongation factor 2"/>
    <property type="match status" value="1"/>
</dbReference>
<dbReference type="GO" id="GO:0000349">
    <property type="term" value="P:generation of catalytic spliceosome for first transesterification step"/>
    <property type="evidence" value="ECO:0007669"/>
    <property type="project" value="EnsemblFungi"/>
</dbReference>
<dbReference type="GO" id="GO:0005829">
    <property type="term" value="C:cytosol"/>
    <property type="evidence" value="ECO:0007669"/>
    <property type="project" value="TreeGrafter"/>
</dbReference>
<dbReference type="InterPro" id="IPR035655">
    <property type="entry name" value="U5-116kDa_C"/>
</dbReference>
<dbReference type="InterPro" id="IPR000795">
    <property type="entry name" value="T_Tr_GTP-bd_dom"/>
</dbReference>
<dbReference type="VEuPathDB" id="FungiDB:GVI51_M08239"/>
<dbReference type="Pfam" id="PF00009">
    <property type="entry name" value="GTP_EFTU"/>
    <property type="match status" value="1"/>
</dbReference>
<dbReference type="PROSITE" id="PS51722">
    <property type="entry name" value="G_TR_2"/>
    <property type="match status" value="1"/>
</dbReference>
<dbReference type="Gene3D" id="3.40.50.300">
    <property type="entry name" value="P-loop containing nucleotide triphosphate hydrolases"/>
    <property type="match status" value="1"/>
</dbReference>
<dbReference type="InterPro" id="IPR009000">
    <property type="entry name" value="Transl_B-barrel_sf"/>
</dbReference>
<sequence length="989" mass="111330">MDFDEFGNPIGDELELGEEIEVKKEETESIGTNGEGSNHSDNGINEEDDDYMSDLDADFDDENLALESLRHTYGDQVEVLMEYEDRDANEPIVESGDTGESHSKEGVFIRLKKNIPRAQFDREYMMQMMKVPERIRTVCILGPLHSGKTSIADIFVLNNYDRLNCITKNIRLGWKQLRYMDNTRQEIERGMTLKLNGMTFLATDMQDKSHVINLLDTPGHVDFIDEVAVAMSVSDTALVCIDIIEGISSTTRYIIKECQKRGLSMVFLINKIDRLVLELMLPPAEAYMKLQELVLNIQGATKDSMFTPENNNILFASAKFGIIFSIEQFVSKCYGKVLAGPKLNEFVKRVWRNNYYDRGVFHPRTLNDKNHEATFVTFILNPIYKIFTHTLSREVDVVSKTLKKNFGVSLTEDEMANDPQPLLKVVFTKIFPDQKALVSSLTSCSGSGNSYQKQVNLLENGVQNTSSRQFLAHAVKNMSIGDSEWTLVKVYHGNIAVGDKISVIVPVSNISDSGVKFIDEEMLEEGSRHVIEAISLLGGRFCYPVPSASEGQLVLLKGISKSFVKSATLCSNNIESAGLPLFQAINYIGRPVFKVIIAPLNPKELPKLLSGLEKTNRYYPGLHVKVEESGEHVLLGNGELYFDCLMHDLRNVYGGIEVKISDPVTVFAESCQGESFAAIPVESSNHNISLTVCAEPLDKKIVQDISKKKLDVELLGDKKGLREMAKVLRRDYGWDSLAARNIWAFFHTSILVDDTLPDETDKNLLQHFREQILQGFYWAVREGPLMEEAIHGVKFRILKFEMSGRVNLDSLDVGIIGVQLIPLMRKACNVALLTAKPIVVEPIYEMDIIMKKVYYPVLEEVLKKRRSAYIYATETIPGTPLIEVKTQVPVIESFGLETDIRLSSEGNAIIQSHQWNDIWRKVPGDVMDEDAPIPKLKPAPTSSLSRDFVMKTRRRKGISNDGFMSNDGPTLQKYIDKELFSQLKEAGFV</sequence>
<dbReference type="Pfam" id="PF00679">
    <property type="entry name" value="EFG_C"/>
    <property type="match status" value="1"/>
</dbReference>
<feature type="domain" description="Tr-type G" evidence="4">
    <location>
        <begin position="133"/>
        <end position="342"/>
    </location>
</feature>
<dbReference type="SUPFAM" id="SSF50447">
    <property type="entry name" value="Translation proteins"/>
    <property type="match status" value="1"/>
</dbReference>
<proteinExistence type="predicted"/>
<dbReference type="InterPro" id="IPR035647">
    <property type="entry name" value="EFG_III/V"/>
</dbReference>
<evidence type="ECO:0000313" key="5">
    <source>
        <dbReference type="EMBL" id="KTB04156.1"/>
    </source>
</evidence>
<organism evidence="5 6">
    <name type="scientific">Candida glabrata</name>
    <name type="common">Yeast</name>
    <name type="synonym">Torulopsis glabrata</name>
    <dbReference type="NCBI Taxonomy" id="5478"/>
    <lineage>
        <taxon>Eukaryota</taxon>
        <taxon>Fungi</taxon>
        <taxon>Dikarya</taxon>
        <taxon>Ascomycota</taxon>
        <taxon>Saccharomycotina</taxon>
        <taxon>Saccharomycetes</taxon>
        <taxon>Saccharomycetales</taxon>
        <taxon>Saccharomycetaceae</taxon>
        <taxon>Nakaseomyces</taxon>
    </lineage>
</organism>
<dbReference type="Proteomes" id="UP000054886">
    <property type="component" value="Unassembled WGS sequence"/>
</dbReference>
<dbReference type="CDD" id="cd04090">
    <property type="entry name" value="EF2_II_snRNP"/>
    <property type="match status" value="1"/>
</dbReference>
<evidence type="ECO:0000313" key="6">
    <source>
        <dbReference type="Proteomes" id="UP000054886"/>
    </source>
</evidence>
<dbReference type="Pfam" id="PF03764">
    <property type="entry name" value="EFG_IV"/>
    <property type="match status" value="1"/>
</dbReference>
<name>A0A0W0CKS9_CANGB</name>
<evidence type="ECO:0000256" key="1">
    <source>
        <dbReference type="ARBA" id="ARBA00022741"/>
    </source>
</evidence>